<accession>A0A427YR72</accession>
<keyword evidence="3" id="KW-1185">Reference proteome</keyword>
<protein>
    <submittedName>
        <fullName evidence="2">Uncharacterized protein</fullName>
    </submittedName>
</protein>
<feature type="compositionally biased region" description="Low complexity" evidence="1">
    <location>
        <begin position="161"/>
        <end position="175"/>
    </location>
</feature>
<gene>
    <name evidence="2" type="ORF">EHS25_006254</name>
</gene>
<sequence length="631" mass="65350">MTDPVKPRRKVGAVSTRSFILAHPRGLSLILCQVTAQMPLSLNPSPSPSPASSSTSVSRPRARVDPSSFATPPSSSRPSLRSTPSSTSLRSATSSTFSRARSPAPPIGDVPPVPRARITPRVGTSASSPAVPTSSTPRRAPSDEHTPTRAPPRVKSTVFKTPGTATPTGGTPATGKRIGGGSVGEAGPGPATAAARVRLEARATEPVKPSITTQTLTSTPTGRGLRARTLSNVSGTAAPGTTAGATAHALAPPSPQPSPLLSPTSMESSRPRITRSPDIYGDASDIGGASNRSSPSRPSLPQPSAQIAQLALVFSQHPAASAPSSPHQPTTAMYEPPLSAGRAAHRRAPLPYNPYTHHPPSLPRPPLSPELRTVALPLLTPGRSSDEYSRPSSEARRISISGSEVSEVVSALLEHVSASSGRPERDRLSGSTAVDDDASEDKGKDQIADVEVVLDGEADDVEEAKVNRKVADLEISNASLLAINRSLEATKAKQRSEILKLRRALRESLHGIAPAVALGPTSTSSLHSALSFLSPAAEPYADDLDGYFSDEAMADPQLEARWDKITDTLGHMLRRGEEAVARGREDVKPEGAKVLGWMDMDGVEDGSGSAAGTGTGAVGTPDRGGTASPVG</sequence>
<feature type="region of interest" description="Disordered" evidence="1">
    <location>
        <begin position="416"/>
        <end position="448"/>
    </location>
</feature>
<feature type="compositionally biased region" description="Low complexity" evidence="1">
    <location>
        <begin position="212"/>
        <end position="221"/>
    </location>
</feature>
<feature type="compositionally biased region" description="Low complexity" evidence="1">
    <location>
        <begin position="39"/>
        <end position="59"/>
    </location>
</feature>
<dbReference type="OrthoDB" id="2555519at2759"/>
<dbReference type="EMBL" id="RSCD01000003">
    <property type="protein sequence ID" value="RSH93608.1"/>
    <property type="molecule type" value="Genomic_DNA"/>
</dbReference>
<dbReference type="AlphaFoldDB" id="A0A427YR72"/>
<name>A0A427YR72_9TREE</name>
<feature type="compositionally biased region" description="Low complexity" evidence="1">
    <location>
        <begin position="290"/>
        <end position="304"/>
    </location>
</feature>
<proteinExistence type="predicted"/>
<evidence type="ECO:0000256" key="1">
    <source>
        <dbReference type="SAM" id="MobiDB-lite"/>
    </source>
</evidence>
<feature type="compositionally biased region" description="Low complexity" evidence="1">
    <location>
        <begin position="315"/>
        <end position="332"/>
    </location>
</feature>
<feature type="region of interest" description="Disordered" evidence="1">
    <location>
        <begin position="39"/>
        <end position="401"/>
    </location>
</feature>
<evidence type="ECO:0000313" key="2">
    <source>
        <dbReference type="EMBL" id="RSH93608.1"/>
    </source>
</evidence>
<feature type="compositionally biased region" description="Low complexity" evidence="1">
    <location>
        <begin position="124"/>
        <end position="137"/>
    </location>
</feature>
<feature type="compositionally biased region" description="Pro residues" evidence="1">
    <location>
        <begin position="103"/>
        <end position="114"/>
    </location>
</feature>
<feature type="compositionally biased region" description="Low complexity" evidence="1">
    <location>
        <begin position="235"/>
        <end position="251"/>
    </location>
</feature>
<comment type="caution">
    <text evidence="2">The sequence shown here is derived from an EMBL/GenBank/DDBJ whole genome shotgun (WGS) entry which is preliminary data.</text>
</comment>
<organism evidence="2 3">
    <name type="scientific">Saitozyma podzolica</name>
    <dbReference type="NCBI Taxonomy" id="1890683"/>
    <lineage>
        <taxon>Eukaryota</taxon>
        <taxon>Fungi</taxon>
        <taxon>Dikarya</taxon>
        <taxon>Basidiomycota</taxon>
        <taxon>Agaricomycotina</taxon>
        <taxon>Tremellomycetes</taxon>
        <taxon>Tremellales</taxon>
        <taxon>Trimorphomycetaceae</taxon>
        <taxon>Saitozyma</taxon>
    </lineage>
</organism>
<dbReference type="STRING" id="1890683.A0A427YR72"/>
<dbReference type="Proteomes" id="UP000279259">
    <property type="component" value="Unassembled WGS sequence"/>
</dbReference>
<reference evidence="2 3" key="1">
    <citation type="submission" date="2018-11" db="EMBL/GenBank/DDBJ databases">
        <title>Genome sequence of Saitozyma podzolica DSM 27192.</title>
        <authorList>
            <person name="Aliyu H."/>
            <person name="Gorte O."/>
            <person name="Ochsenreither K."/>
        </authorList>
    </citation>
    <scope>NUCLEOTIDE SEQUENCE [LARGE SCALE GENOMIC DNA]</scope>
    <source>
        <strain evidence="2 3">DSM 27192</strain>
    </source>
</reference>
<feature type="compositionally biased region" description="Gly residues" evidence="1">
    <location>
        <begin position="177"/>
        <end position="187"/>
    </location>
</feature>
<feature type="compositionally biased region" description="Low complexity" evidence="1">
    <location>
        <begin position="70"/>
        <end position="102"/>
    </location>
</feature>
<feature type="compositionally biased region" description="Basic and acidic residues" evidence="1">
    <location>
        <begin position="384"/>
        <end position="397"/>
    </location>
</feature>
<feature type="region of interest" description="Disordered" evidence="1">
    <location>
        <begin position="599"/>
        <end position="631"/>
    </location>
</feature>
<evidence type="ECO:0000313" key="3">
    <source>
        <dbReference type="Proteomes" id="UP000279259"/>
    </source>
</evidence>